<feature type="transmembrane region" description="Helical" evidence="6">
    <location>
        <begin position="151"/>
        <end position="172"/>
    </location>
</feature>
<dbReference type="PATRIC" id="fig|104102.7.peg.3424"/>
<dbReference type="Pfam" id="PF07690">
    <property type="entry name" value="MFS_1"/>
    <property type="match status" value="1"/>
</dbReference>
<evidence type="ECO:0000313" key="8">
    <source>
        <dbReference type="EMBL" id="KGB20815.1"/>
    </source>
</evidence>
<keyword evidence="2" id="KW-1003">Cell membrane</keyword>
<evidence type="ECO:0000256" key="1">
    <source>
        <dbReference type="ARBA" id="ARBA00004651"/>
    </source>
</evidence>
<feature type="transmembrane region" description="Helical" evidence="6">
    <location>
        <begin position="192"/>
        <end position="213"/>
    </location>
</feature>
<protein>
    <submittedName>
        <fullName evidence="8">Major facilitator family transporter</fullName>
    </submittedName>
</protein>
<dbReference type="PROSITE" id="PS50850">
    <property type="entry name" value="MFS"/>
    <property type="match status" value="1"/>
</dbReference>
<feature type="transmembrane region" description="Helical" evidence="6">
    <location>
        <begin position="344"/>
        <end position="362"/>
    </location>
</feature>
<dbReference type="InterPro" id="IPR011701">
    <property type="entry name" value="MFS"/>
</dbReference>
<name>A0A094YFM9_9PROT</name>
<keyword evidence="5 6" id="KW-0472">Membrane</keyword>
<dbReference type="InterPro" id="IPR036259">
    <property type="entry name" value="MFS_trans_sf"/>
</dbReference>
<sequence length="372" mass="38929">MRWIYYDLDGGVPAGLLPQIGQGLHVSGAAVGQLVTIYAIGSMIAAIPLTSLTQTWSRKTVLLSAVLGFLVSNTVTAISYSYAITLVARLLAGISAGLLWALLAGYASRMVPKSMQGRAIALAMVGTPLALSFGIPLGTLGGIVLGWRVTFGLLSALTVALVVWVAAVLPNFQGEDERLKMRIYEVISVPGVARILATTLLFVLSHNIIYTYIVPFAALSDLGNHIDLALFGFGLSSIFGIWIVGSYIDRKLRSLTIVSIILFAVSSFIMGLGYGSSVAVTFAILLWGLSFGGAATLFQTASARAAGTAADLAQSMIVTVWNAAIASGGALGGLMLIGFGVRTLPWAVLAILTVTLAIILTDSKKGFTDNGR</sequence>
<dbReference type="EMBL" id="JOKM01000120">
    <property type="protein sequence ID" value="KGB20815.1"/>
    <property type="molecule type" value="Genomic_DNA"/>
</dbReference>
<evidence type="ECO:0000259" key="7">
    <source>
        <dbReference type="PROSITE" id="PS50850"/>
    </source>
</evidence>
<dbReference type="GO" id="GO:0005886">
    <property type="term" value="C:plasma membrane"/>
    <property type="evidence" value="ECO:0007669"/>
    <property type="project" value="UniProtKB-SubCell"/>
</dbReference>
<feature type="transmembrane region" description="Helical" evidence="6">
    <location>
        <begin position="61"/>
        <end position="80"/>
    </location>
</feature>
<proteinExistence type="predicted"/>
<keyword evidence="4 6" id="KW-1133">Transmembrane helix</keyword>
<gene>
    <name evidence="8" type="ORF">AtDm6_3477</name>
</gene>
<evidence type="ECO:0000256" key="6">
    <source>
        <dbReference type="SAM" id="Phobius"/>
    </source>
</evidence>
<dbReference type="PANTHER" id="PTHR43124">
    <property type="entry name" value="PURINE EFFLUX PUMP PBUE"/>
    <property type="match status" value="1"/>
</dbReference>
<dbReference type="AlphaFoldDB" id="A0A094YFM9"/>
<feature type="transmembrane region" description="Helical" evidence="6">
    <location>
        <begin position="26"/>
        <end position="49"/>
    </location>
</feature>
<keyword evidence="3 6" id="KW-0812">Transmembrane</keyword>
<dbReference type="Proteomes" id="UP000029448">
    <property type="component" value="Unassembled WGS sequence"/>
</dbReference>
<dbReference type="InterPro" id="IPR020846">
    <property type="entry name" value="MFS_dom"/>
</dbReference>
<feature type="transmembrane region" description="Helical" evidence="6">
    <location>
        <begin position="255"/>
        <end position="274"/>
    </location>
</feature>
<evidence type="ECO:0000313" key="9">
    <source>
        <dbReference type="Proteomes" id="UP000029448"/>
    </source>
</evidence>
<feature type="transmembrane region" description="Helical" evidence="6">
    <location>
        <begin position="280"/>
        <end position="298"/>
    </location>
</feature>
<dbReference type="InterPro" id="IPR050189">
    <property type="entry name" value="MFS_Efflux_Transporters"/>
</dbReference>
<evidence type="ECO:0000256" key="2">
    <source>
        <dbReference type="ARBA" id="ARBA00022475"/>
    </source>
</evidence>
<dbReference type="Gene3D" id="1.20.1250.20">
    <property type="entry name" value="MFS general substrate transporter like domains"/>
    <property type="match status" value="1"/>
</dbReference>
<feature type="transmembrane region" description="Helical" evidence="6">
    <location>
        <begin position="228"/>
        <end position="248"/>
    </location>
</feature>
<feature type="transmembrane region" description="Helical" evidence="6">
    <location>
        <begin position="86"/>
        <end position="107"/>
    </location>
</feature>
<comment type="subcellular location">
    <subcellularLocation>
        <location evidence="1">Cell membrane</location>
        <topology evidence="1">Multi-pass membrane protein</topology>
    </subcellularLocation>
</comment>
<feature type="domain" description="Major facilitator superfamily (MFS) profile" evidence="7">
    <location>
        <begin position="1"/>
        <end position="365"/>
    </location>
</feature>
<dbReference type="GeneID" id="89478730"/>
<evidence type="ECO:0000256" key="3">
    <source>
        <dbReference type="ARBA" id="ARBA00022692"/>
    </source>
</evidence>
<organism evidence="8 9">
    <name type="scientific">Acetobacter tropicalis</name>
    <dbReference type="NCBI Taxonomy" id="104102"/>
    <lineage>
        <taxon>Bacteria</taxon>
        <taxon>Pseudomonadati</taxon>
        <taxon>Pseudomonadota</taxon>
        <taxon>Alphaproteobacteria</taxon>
        <taxon>Acetobacterales</taxon>
        <taxon>Acetobacteraceae</taxon>
        <taxon>Acetobacter</taxon>
    </lineage>
</organism>
<dbReference type="SUPFAM" id="SSF103473">
    <property type="entry name" value="MFS general substrate transporter"/>
    <property type="match status" value="1"/>
</dbReference>
<dbReference type="GO" id="GO:0022857">
    <property type="term" value="F:transmembrane transporter activity"/>
    <property type="evidence" value="ECO:0007669"/>
    <property type="project" value="InterPro"/>
</dbReference>
<evidence type="ECO:0000256" key="5">
    <source>
        <dbReference type="ARBA" id="ARBA00023136"/>
    </source>
</evidence>
<feature type="transmembrane region" description="Helical" evidence="6">
    <location>
        <begin position="119"/>
        <end position="145"/>
    </location>
</feature>
<dbReference type="CDD" id="cd17324">
    <property type="entry name" value="MFS_NepI_like"/>
    <property type="match status" value="1"/>
</dbReference>
<comment type="caution">
    <text evidence="8">The sequence shown here is derived from an EMBL/GenBank/DDBJ whole genome shotgun (WGS) entry which is preliminary data.</text>
</comment>
<dbReference type="RefSeq" id="WP_197051019.1">
    <property type="nucleotide sequence ID" value="NZ_JACAOJ010000083.1"/>
</dbReference>
<dbReference type="PANTHER" id="PTHR43124:SF3">
    <property type="entry name" value="CHLORAMPHENICOL EFFLUX PUMP RV0191"/>
    <property type="match status" value="1"/>
</dbReference>
<reference evidence="8 9" key="1">
    <citation type="submission" date="2014-06" db="EMBL/GenBank/DDBJ databases">
        <title>Functional and comparative genomic analyses of the Drosophila gut microbiota identify candidate symbiosis factors.</title>
        <authorList>
            <person name="Newell P.D."/>
            <person name="Chaston J.M."/>
            <person name="Douglas A.E."/>
        </authorList>
    </citation>
    <scope>NUCLEOTIDE SEQUENCE [LARGE SCALE GENOMIC DNA]</scope>
    <source>
        <strain evidence="8 9">DmCS_006</strain>
    </source>
</reference>
<keyword evidence="9" id="KW-1185">Reference proteome</keyword>
<feature type="transmembrane region" description="Helical" evidence="6">
    <location>
        <begin position="319"/>
        <end position="338"/>
    </location>
</feature>
<accession>A0A094YFM9</accession>
<evidence type="ECO:0000256" key="4">
    <source>
        <dbReference type="ARBA" id="ARBA00022989"/>
    </source>
</evidence>